<evidence type="ECO:0000256" key="5">
    <source>
        <dbReference type="ARBA" id="ARBA00022723"/>
    </source>
</evidence>
<comment type="subcellular location">
    <subcellularLocation>
        <location evidence="12">Cytoplasm</location>
    </subcellularLocation>
</comment>
<keyword evidence="15" id="KW-1185">Reference proteome</keyword>
<feature type="binding site" evidence="12">
    <location>
        <position position="257"/>
    </location>
    <ligand>
        <name>substrate</name>
    </ligand>
</feature>
<comment type="caution">
    <text evidence="14">The sequence shown here is derived from an EMBL/GenBank/DDBJ whole genome shotgun (WGS) entry which is preliminary data.</text>
</comment>
<feature type="binding site" evidence="12">
    <location>
        <position position="187"/>
    </location>
    <ligand>
        <name>ATP</name>
        <dbReference type="ChEBI" id="CHEBI:30616"/>
    </ligand>
</feature>
<keyword evidence="4 12" id="KW-0808">Transferase</keyword>
<comment type="pathway">
    <text evidence="12">Carbohydrate metabolism; D-ribose degradation; D-ribose 5-phosphate from beta-D-ribopyranose: step 2/2.</text>
</comment>
<dbReference type="RefSeq" id="WP_151844809.1">
    <property type="nucleotide sequence ID" value="NZ_WBZJ01000004.1"/>
</dbReference>
<evidence type="ECO:0000256" key="1">
    <source>
        <dbReference type="ARBA" id="ARBA00005380"/>
    </source>
</evidence>
<keyword evidence="7 12" id="KW-0418">Kinase</keyword>
<dbReference type="PANTHER" id="PTHR10584:SF166">
    <property type="entry name" value="RIBOKINASE"/>
    <property type="match status" value="1"/>
</dbReference>
<feature type="binding site" evidence="12">
    <location>
        <begin position="256"/>
        <end position="257"/>
    </location>
    <ligand>
        <name>ATP</name>
        <dbReference type="ChEBI" id="CHEBI:30616"/>
    </ligand>
</feature>
<dbReference type="InterPro" id="IPR002139">
    <property type="entry name" value="Ribo/fructo_kinase"/>
</dbReference>
<dbReference type="CDD" id="cd01174">
    <property type="entry name" value="ribokinase"/>
    <property type="match status" value="1"/>
</dbReference>
<feature type="binding site" evidence="12">
    <location>
        <position position="296"/>
    </location>
    <ligand>
        <name>K(+)</name>
        <dbReference type="ChEBI" id="CHEBI:29103"/>
    </ligand>
</feature>
<evidence type="ECO:0000256" key="10">
    <source>
        <dbReference type="ARBA" id="ARBA00022958"/>
    </source>
</evidence>
<dbReference type="SUPFAM" id="SSF53613">
    <property type="entry name" value="Ribokinase-like"/>
    <property type="match status" value="1"/>
</dbReference>
<feature type="binding site" evidence="12">
    <location>
        <position position="290"/>
    </location>
    <ligand>
        <name>K(+)</name>
        <dbReference type="ChEBI" id="CHEBI:29103"/>
    </ligand>
</feature>
<protein>
    <recommendedName>
        <fullName evidence="3 12">Ribokinase</fullName>
        <shortName evidence="12">RK</shortName>
        <ecNumber evidence="2 12">2.7.1.15</ecNumber>
    </recommendedName>
</protein>
<organism evidence="14 15">
    <name type="scientific">Corynebacterium zhongnanshanii</name>
    <dbReference type="NCBI Taxonomy" id="2768834"/>
    <lineage>
        <taxon>Bacteria</taxon>
        <taxon>Bacillati</taxon>
        <taxon>Actinomycetota</taxon>
        <taxon>Actinomycetes</taxon>
        <taxon>Mycobacteriales</taxon>
        <taxon>Corynebacteriaceae</taxon>
        <taxon>Corynebacterium</taxon>
    </lineage>
</organism>
<comment type="catalytic activity">
    <reaction evidence="12">
        <text>D-ribose + ATP = D-ribose 5-phosphate + ADP + H(+)</text>
        <dbReference type="Rhea" id="RHEA:13697"/>
        <dbReference type="ChEBI" id="CHEBI:15378"/>
        <dbReference type="ChEBI" id="CHEBI:30616"/>
        <dbReference type="ChEBI" id="CHEBI:47013"/>
        <dbReference type="ChEBI" id="CHEBI:78346"/>
        <dbReference type="ChEBI" id="CHEBI:456216"/>
        <dbReference type="EC" id="2.7.1.15"/>
    </reaction>
</comment>
<feature type="active site" description="Proton acceptor" evidence="12">
    <location>
        <position position="257"/>
    </location>
</feature>
<keyword evidence="10 12" id="KW-0630">Potassium</keyword>
<keyword evidence="6 12" id="KW-0547">Nucleotide-binding</keyword>
<dbReference type="EC" id="2.7.1.15" evidence="2 12"/>
<sequence length="315" mass="32630">MSTTVVVCGTINVDTFVSVNKFPVAGETIIGEQGPQSLGGKGANQAVACALMGPHTVLLSAVGNDPNGDMAVAELQDRGVNVEYVEHTDLPTGQAFIMNDSEGENIIIVTSGANQVVNPSLQRPTVQRLRQQGSVPVVLAQGELTPEHSALLPRLVQNSDSRLVLNLAPVTTRDQDLLRTANPLIVNATEARDVLELDFDTPIEQVLEQLTKLSQSVVVTLGAQGAVVVDEGRSAAEAVWIPAVKLDQVVDTTGAGDAFVGTVAAALAEGATLVEACRLGNAAGALATQKRGAATSYANAAEVKALGAQAQQRDA</sequence>
<dbReference type="PROSITE" id="PS00583">
    <property type="entry name" value="PFKB_KINASES_1"/>
    <property type="match status" value="1"/>
</dbReference>
<evidence type="ECO:0000259" key="13">
    <source>
        <dbReference type="Pfam" id="PF00294"/>
    </source>
</evidence>
<evidence type="ECO:0000256" key="9">
    <source>
        <dbReference type="ARBA" id="ARBA00022842"/>
    </source>
</evidence>
<evidence type="ECO:0000256" key="3">
    <source>
        <dbReference type="ARBA" id="ARBA00016943"/>
    </source>
</evidence>
<dbReference type="HAMAP" id="MF_01987">
    <property type="entry name" value="Ribokinase"/>
    <property type="match status" value="1"/>
</dbReference>
<dbReference type="InterPro" id="IPR029056">
    <property type="entry name" value="Ribokinase-like"/>
</dbReference>
<feature type="domain" description="Carbohydrate kinase PfkB" evidence="13">
    <location>
        <begin position="3"/>
        <end position="296"/>
    </location>
</feature>
<evidence type="ECO:0000256" key="8">
    <source>
        <dbReference type="ARBA" id="ARBA00022840"/>
    </source>
</evidence>
<evidence type="ECO:0000256" key="7">
    <source>
        <dbReference type="ARBA" id="ARBA00022777"/>
    </source>
</evidence>
<name>A0ABQ6VC49_9CORY</name>
<dbReference type="InterPro" id="IPR002173">
    <property type="entry name" value="Carboh/pur_kinase_PfkB_CS"/>
</dbReference>
<evidence type="ECO:0000313" key="15">
    <source>
        <dbReference type="Proteomes" id="UP000436181"/>
    </source>
</evidence>
<comment type="similarity">
    <text evidence="12">Belongs to the carbohydrate kinase PfkB family. Ribokinase subfamily.</text>
</comment>
<reference evidence="14 15" key="1">
    <citation type="submission" date="2019-10" db="EMBL/GenBank/DDBJ databases">
        <title>Corynebacterium sp novel species isolated from the respiratory tract of Marmot.</title>
        <authorList>
            <person name="Zhang G."/>
        </authorList>
    </citation>
    <scope>NUCLEOTIDE SEQUENCE [LARGE SCALE GENOMIC DNA]</scope>
    <source>
        <strain evidence="14 15">336</strain>
    </source>
</reference>
<gene>
    <name evidence="12" type="primary">rbsK</name>
    <name evidence="14" type="ORF">F8377_09120</name>
</gene>
<feature type="binding site" evidence="12">
    <location>
        <position position="292"/>
    </location>
    <ligand>
        <name>K(+)</name>
        <dbReference type="ChEBI" id="CHEBI:29103"/>
    </ligand>
</feature>
<comment type="activity regulation">
    <text evidence="12">Activated by a monovalent cation that binds near, but not in, the active site. The most likely occupant of the site in vivo is potassium. Ion binding induces a conformational change that may alter substrate affinity.</text>
</comment>
<dbReference type="PANTHER" id="PTHR10584">
    <property type="entry name" value="SUGAR KINASE"/>
    <property type="match status" value="1"/>
</dbReference>
<feature type="binding site" evidence="12">
    <location>
        <position position="251"/>
    </location>
    <ligand>
        <name>K(+)</name>
        <dbReference type="ChEBI" id="CHEBI:29103"/>
    </ligand>
</feature>
<feature type="binding site" evidence="12">
    <location>
        <begin position="12"/>
        <end position="14"/>
    </location>
    <ligand>
        <name>substrate</name>
    </ligand>
</feature>
<keyword evidence="12" id="KW-0963">Cytoplasm</keyword>
<accession>A0ABQ6VC49</accession>
<evidence type="ECO:0000256" key="4">
    <source>
        <dbReference type="ARBA" id="ARBA00022679"/>
    </source>
</evidence>
<dbReference type="InterPro" id="IPR011877">
    <property type="entry name" value="Ribokinase"/>
</dbReference>
<comment type="similarity">
    <text evidence="1">Belongs to the carbohydrate kinase pfkB family.</text>
</comment>
<feature type="binding site" evidence="12">
    <location>
        <position position="143"/>
    </location>
    <ligand>
        <name>substrate</name>
    </ligand>
</feature>
<dbReference type="PRINTS" id="PR00990">
    <property type="entry name" value="RIBOKINASE"/>
</dbReference>
<dbReference type="Pfam" id="PF00294">
    <property type="entry name" value="PfkB"/>
    <property type="match status" value="1"/>
</dbReference>
<proteinExistence type="inferred from homology"/>
<feature type="binding site" evidence="12">
    <location>
        <position position="287"/>
    </location>
    <ligand>
        <name>K(+)</name>
        <dbReference type="ChEBI" id="CHEBI:29103"/>
    </ligand>
</feature>
<dbReference type="InterPro" id="IPR011611">
    <property type="entry name" value="PfkB_dom"/>
</dbReference>
<dbReference type="Gene3D" id="3.40.1190.20">
    <property type="match status" value="1"/>
</dbReference>
<evidence type="ECO:0000313" key="14">
    <source>
        <dbReference type="EMBL" id="KAB3519157.1"/>
    </source>
</evidence>
<keyword evidence="8 12" id="KW-0067">ATP-binding</keyword>
<dbReference type="Proteomes" id="UP000436181">
    <property type="component" value="Unassembled WGS sequence"/>
</dbReference>
<feature type="binding site" evidence="12">
    <location>
        <begin position="40"/>
        <end position="44"/>
    </location>
    <ligand>
        <name>substrate</name>
    </ligand>
</feature>
<feature type="binding site" evidence="12">
    <location>
        <position position="253"/>
    </location>
    <ligand>
        <name>K(+)</name>
        <dbReference type="ChEBI" id="CHEBI:29103"/>
    </ligand>
</feature>
<comment type="subunit">
    <text evidence="12">Homodimer.</text>
</comment>
<feature type="binding site" evidence="12">
    <location>
        <position position="281"/>
    </location>
    <ligand>
        <name>ATP</name>
        <dbReference type="ChEBI" id="CHEBI:30616"/>
    </ligand>
</feature>
<feature type="binding site" evidence="12">
    <location>
        <begin position="220"/>
        <end position="225"/>
    </location>
    <ligand>
        <name>ATP</name>
        <dbReference type="ChEBI" id="CHEBI:30616"/>
    </ligand>
</feature>
<keyword evidence="11 12" id="KW-0119">Carbohydrate metabolism</keyword>
<keyword evidence="5 12" id="KW-0479">Metal-binding</keyword>
<evidence type="ECO:0000256" key="2">
    <source>
        <dbReference type="ARBA" id="ARBA00012035"/>
    </source>
</evidence>
<comment type="caution">
    <text evidence="12">Lacks conserved residue(s) required for the propagation of feature annotation.</text>
</comment>
<comment type="function">
    <text evidence="12">Catalyzes the phosphorylation of ribose at O-5 in a reaction requiring ATP and magnesium. The resulting D-ribose-5-phosphate can then be used either for sythesis of nucleotides, histidine, and tryptophan, or as a component of the pentose phosphate pathway.</text>
</comment>
<evidence type="ECO:0000256" key="11">
    <source>
        <dbReference type="ARBA" id="ARBA00023277"/>
    </source>
</evidence>
<dbReference type="EMBL" id="WBZJ01000004">
    <property type="protein sequence ID" value="KAB3519157.1"/>
    <property type="molecule type" value="Genomic_DNA"/>
</dbReference>
<evidence type="ECO:0000256" key="6">
    <source>
        <dbReference type="ARBA" id="ARBA00022741"/>
    </source>
</evidence>
<comment type="cofactor">
    <cofactor evidence="12">
        <name>Mg(2+)</name>
        <dbReference type="ChEBI" id="CHEBI:18420"/>
    </cofactor>
    <text evidence="12">Requires a divalent cation, most likely magnesium in vivo, as an electrophilic catalyst to aid phosphoryl group transfer. It is the chelate of the metal and the nucleotide that is the actual substrate.</text>
</comment>
<evidence type="ECO:0000256" key="12">
    <source>
        <dbReference type="HAMAP-Rule" id="MF_01987"/>
    </source>
</evidence>
<keyword evidence="9 12" id="KW-0460">Magnesium</keyword>